<dbReference type="PANTHER" id="PTHR14226">
    <property type="entry name" value="NEUROPATHY TARGET ESTERASE/SWISS CHEESE D.MELANOGASTER"/>
    <property type="match status" value="1"/>
</dbReference>
<dbReference type="GO" id="GO:0016787">
    <property type="term" value="F:hydrolase activity"/>
    <property type="evidence" value="ECO:0007669"/>
    <property type="project" value="UniProtKB-UniRule"/>
</dbReference>
<feature type="active site" description="Nucleophile" evidence="4">
    <location>
        <position position="50"/>
    </location>
</feature>
<name>A0A388TID2_9BACT</name>
<accession>A0A388TID2</accession>
<keyword evidence="2 4" id="KW-0442">Lipid degradation</keyword>
<evidence type="ECO:0000313" key="6">
    <source>
        <dbReference type="EMBL" id="GBR76528.1"/>
    </source>
</evidence>
<keyword evidence="3 4" id="KW-0443">Lipid metabolism</keyword>
<dbReference type="Proteomes" id="UP000275925">
    <property type="component" value="Unassembled WGS sequence"/>
</dbReference>
<evidence type="ECO:0000313" key="7">
    <source>
        <dbReference type="Proteomes" id="UP000275925"/>
    </source>
</evidence>
<dbReference type="PROSITE" id="PS51635">
    <property type="entry name" value="PNPLA"/>
    <property type="match status" value="1"/>
</dbReference>
<dbReference type="Pfam" id="PF01734">
    <property type="entry name" value="Patatin"/>
    <property type="match status" value="1"/>
</dbReference>
<keyword evidence="1 4" id="KW-0378">Hydrolase</keyword>
<dbReference type="EMBL" id="BGZO01000031">
    <property type="protein sequence ID" value="GBR76528.1"/>
    <property type="molecule type" value="Genomic_DNA"/>
</dbReference>
<protein>
    <submittedName>
        <fullName evidence="6">Patatin</fullName>
    </submittedName>
</protein>
<comment type="caution">
    <text evidence="6">The sequence shown here is derived from an EMBL/GenBank/DDBJ whole genome shotgun (WGS) entry which is preliminary data.</text>
</comment>
<dbReference type="AlphaFoldDB" id="A0A388TID2"/>
<dbReference type="Gene3D" id="3.40.1090.10">
    <property type="entry name" value="Cytosolic phospholipase A2 catalytic domain"/>
    <property type="match status" value="2"/>
</dbReference>
<gene>
    <name evidence="6" type="ORF">NO2_1061</name>
</gene>
<feature type="domain" description="PNPLA" evidence="5">
    <location>
        <begin position="17"/>
        <end position="177"/>
    </location>
</feature>
<dbReference type="InterPro" id="IPR016035">
    <property type="entry name" value="Acyl_Trfase/lysoPLipase"/>
</dbReference>
<evidence type="ECO:0000256" key="1">
    <source>
        <dbReference type="ARBA" id="ARBA00022801"/>
    </source>
</evidence>
<organism evidence="6 7">
    <name type="scientific">Candidatus Termititenax persephonae</name>
    <dbReference type="NCBI Taxonomy" id="2218525"/>
    <lineage>
        <taxon>Bacteria</taxon>
        <taxon>Bacillati</taxon>
        <taxon>Candidatus Margulisiibacteriota</taxon>
        <taxon>Candidatus Termititenacia</taxon>
        <taxon>Candidatus Termititenacales</taxon>
        <taxon>Candidatus Termititenacaceae</taxon>
        <taxon>Candidatus Termititenax</taxon>
    </lineage>
</organism>
<keyword evidence="7" id="KW-1185">Reference proteome</keyword>
<dbReference type="PANTHER" id="PTHR14226:SF29">
    <property type="entry name" value="NEUROPATHY TARGET ESTERASE SWS"/>
    <property type="match status" value="1"/>
</dbReference>
<feature type="active site" description="Proton acceptor" evidence="4">
    <location>
        <position position="164"/>
    </location>
</feature>
<dbReference type="InterPro" id="IPR050301">
    <property type="entry name" value="NTE"/>
</dbReference>
<reference evidence="6 7" key="1">
    <citation type="journal article" date="2019" name="ISME J.">
        <title>Genome analyses of uncultured TG2/ZB3 bacteria in 'Margulisbacteria' specifically attached to ectosymbiotic spirochetes of protists in the termite gut.</title>
        <authorList>
            <person name="Utami Y.D."/>
            <person name="Kuwahara H."/>
            <person name="Igai K."/>
            <person name="Murakami T."/>
            <person name="Sugaya K."/>
            <person name="Morikawa T."/>
            <person name="Nagura Y."/>
            <person name="Yuki M."/>
            <person name="Deevong P."/>
            <person name="Inoue T."/>
            <person name="Kihara K."/>
            <person name="Lo N."/>
            <person name="Yamada A."/>
            <person name="Ohkuma M."/>
            <person name="Hongoh Y."/>
        </authorList>
    </citation>
    <scope>NUCLEOTIDE SEQUENCE [LARGE SCALE GENOMIC DNA]</scope>
    <source>
        <strain evidence="6">NkOx7-02</strain>
    </source>
</reference>
<sequence length="270" mass="30227">MSVKWWKLFGQKTTVGLALGGGSMRGVATVGVLKVLEKNHIPIHYISGTSAGSIAAAFWAAGKTAAEIEEIVLDLDWLRIARFSFALQGLLNPDKLQKYMEDTLPIKYFHETRIPLHISSSDLLSAREYVFGESQEEIALAVAASCSVPGVFTPTKYQDKYLVDGCLVNNLPFSSLARHRPHVYLGVSVIPRGTMPAEPKHLFQVISRIYDIYELNNFTRYQKYKPLILEPLKEYVSPEIKPGKDFYHKLIQAGATETERLLTQIQKAVS</sequence>
<comment type="caution">
    <text evidence="4">Lacks conserved residue(s) required for the propagation of feature annotation.</text>
</comment>
<dbReference type="SUPFAM" id="SSF52151">
    <property type="entry name" value="FabD/lysophospholipase-like"/>
    <property type="match status" value="1"/>
</dbReference>
<dbReference type="InterPro" id="IPR002641">
    <property type="entry name" value="PNPLA_dom"/>
</dbReference>
<proteinExistence type="predicted"/>
<evidence type="ECO:0000256" key="4">
    <source>
        <dbReference type="PROSITE-ProRule" id="PRU01161"/>
    </source>
</evidence>
<feature type="short sequence motif" description="GXSXG" evidence="4">
    <location>
        <begin position="48"/>
        <end position="52"/>
    </location>
</feature>
<evidence type="ECO:0000259" key="5">
    <source>
        <dbReference type="PROSITE" id="PS51635"/>
    </source>
</evidence>
<evidence type="ECO:0000256" key="2">
    <source>
        <dbReference type="ARBA" id="ARBA00022963"/>
    </source>
</evidence>
<dbReference type="GO" id="GO:0016042">
    <property type="term" value="P:lipid catabolic process"/>
    <property type="evidence" value="ECO:0007669"/>
    <property type="project" value="UniProtKB-UniRule"/>
</dbReference>
<evidence type="ECO:0000256" key="3">
    <source>
        <dbReference type="ARBA" id="ARBA00023098"/>
    </source>
</evidence>